<evidence type="ECO:0000256" key="2">
    <source>
        <dbReference type="RuleBase" id="RU003749"/>
    </source>
</evidence>
<dbReference type="PANTHER" id="PTHR33495:SF2">
    <property type="entry name" value="ANTI-SIGMA FACTOR ANTAGONIST TM_1081-RELATED"/>
    <property type="match status" value="1"/>
</dbReference>
<sequence>MYGTACVSAKEITVVQPSGPINAANAAAFRSELHWAVESAVDSPLLVDMQKVEFLDSAGLMVLVSALSRAQKVQRKFGLCSVDPAIKMIFELTQLERVFELYESRAAFEAAID</sequence>
<dbReference type="PANTHER" id="PTHR33495">
    <property type="entry name" value="ANTI-SIGMA FACTOR ANTAGONIST TM_1081-RELATED-RELATED"/>
    <property type="match status" value="1"/>
</dbReference>
<dbReference type="InterPro" id="IPR036513">
    <property type="entry name" value="STAS_dom_sf"/>
</dbReference>
<feature type="domain" description="STAS" evidence="3">
    <location>
        <begin position="12"/>
        <end position="113"/>
    </location>
</feature>
<gene>
    <name evidence="4" type="ORF">ABWT76_000782</name>
</gene>
<dbReference type="Gene3D" id="3.30.750.24">
    <property type="entry name" value="STAS domain"/>
    <property type="match status" value="1"/>
</dbReference>
<name>A0AAU8JGT0_9CYAN</name>
<protein>
    <recommendedName>
        <fullName evidence="2">Anti-sigma factor antagonist</fullName>
    </recommendedName>
</protein>
<dbReference type="InterPro" id="IPR002645">
    <property type="entry name" value="STAS_dom"/>
</dbReference>
<dbReference type="SUPFAM" id="SSF52091">
    <property type="entry name" value="SpoIIaa-like"/>
    <property type="match status" value="1"/>
</dbReference>
<dbReference type="GO" id="GO:0043856">
    <property type="term" value="F:anti-sigma factor antagonist activity"/>
    <property type="evidence" value="ECO:0007669"/>
    <property type="project" value="InterPro"/>
</dbReference>
<evidence type="ECO:0000313" key="4">
    <source>
        <dbReference type="EMBL" id="XCM37967.1"/>
    </source>
</evidence>
<proteinExistence type="inferred from homology"/>
<accession>A0AAU8JGT0</accession>
<dbReference type="EMBL" id="CP159837">
    <property type="protein sequence ID" value="XCM37967.1"/>
    <property type="molecule type" value="Genomic_DNA"/>
</dbReference>
<dbReference type="Pfam" id="PF01740">
    <property type="entry name" value="STAS"/>
    <property type="match status" value="1"/>
</dbReference>
<reference evidence="4" key="1">
    <citation type="submission" date="2024-07" db="EMBL/GenBank/DDBJ databases">
        <authorList>
            <person name="Kim Y.J."/>
            <person name="Jeong J.Y."/>
        </authorList>
    </citation>
    <scope>NUCLEOTIDE SEQUENCE</scope>
    <source>
        <strain evidence="4">GIHE-MW2</strain>
    </source>
</reference>
<comment type="similarity">
    <text evidence="1 2">Belongs to the anti-sigma-factor antagonist family.</text>
</comment>
<dbReference type="AlphaFoldDB" id="A0AAU8JGT0"/>
<dbReference type="RefSeq" id="WP_054469025.1">
    <property type="nucleotide sequence ID" value="NZ_CP159837.1"/>
</dbReference>
<evidence type="ECO:0000259" key="3">
    <source>
        <dbReference type="PROSITE" id="PS50801"/>
    </source>
</evidence>
<dbReference type="CDD" id="cd07043">
    <property type="entry name" value="STAS_anti-anti-sigma_factors"/>
    <property type="match status" value="1"/>
</dbReference>
<dbReference type="NCBIfam" id="TIGR00377">
    <property type="entry name" value="ant_ant_sig"/>
    <property type="match status" value="1"/>
</dbReference>
<evidence type="ECO:0000256" key="1">
    <source>
        <dbReference type="ARBA" id="ARBA00009013"/>
    </source>
</evidence>
<dbReference type="InterPro" id="IPR003658">
    <property type="entry name" value="Anti-sigma_ant"/>
</dbReference>
<dbReference type="PROSITE" id="PS50801">
    <property type="entry name" value="STAS"/>
    <property type="match status" value="1"/>
</dbReference>
<organism evidence="4">
    <name type="scientific">Planktothricoides raciborskii GIHE-MW2</name>
    <dbReference type="NCBI Taxonomy" id="2792601"/>
    <lineage>
        <taxon>Bacteria</taxon>
        <taxon>Bacillati</taxon>
        <taxon>Cyanobacteriota</taxon>
        <taxon>Cyanophyceae</taxon>
        <taxon>Oscillatoriophycideae</taxon>
        <taxon>Oscillatoriales</taxon>
        <taxon>Oscillatoriaceae</taxon>
        <taxon>Planktothricoides</taxon>
    </lineage>
</organism>